<dbReference type="InterPro" id="IPR036365">
    <property type="entry name" value="PGBD-like_sf"/>
</dbReference>
<evidence type="ECO:0000313" key="5">
    <source>
        <dbReference type="EMBL" id="SDL95091.1"/>
    </source>
</evidence>
<dbReference type="Gene3D" id="1.10.101.10">
    <property type="entry name" value="PGBD-like superfamily/PGBD"/>
    <property type="match status" value="1"/>
</dbReference>
<dbReference type="InterPro" id="IPR002053">
    <property type="entry name" value="Glyco_hydro_25"/>
</dbReference>
<organism evidence="5 6">
    <name type="scientific">Nonomuraea jiangxiensis</name>
    <dbReference type="NCBI Taxonomy" id="633440"/>
    <lineage>
        <taxon>Bacteria</taxon>
        <taxon>Bacillati</taxon>
        <taxon>Actinomycetota</taxon>
        <taxon>Actinomycetes</taxon>
        <taxon>Streptosporangiales</taxon>
        <taxon>Streptosporangiaceae</taxon>
        <taxon>Nonomuraea</taxon>
    </lineage>
</organism>
<dbReference type="RefSeq" id="WP_090945855.1">
    <property type="nucleotide sequence ID" value="NZ_FNDJ01000033.1"/>
</dbReference>
<dbReference type="SUPFAM" id="SSF47090">
    <property type="entry name" value="PGBD-like"/>
    <property type="match status" value="1"/>
</dbReference>
<dbReference type="InterPro" id="IPR036366">
    <property type="entry name" value="PGBDSf"/>
</dbReference>
<dbReference type="InterPro" id="IPR018077">
    <property type="entry name" value="Glyco_hydro_fam25_subgr"/>
</dbReference>
<sequence length="314" mass="34230">MAQVVTMFGVDVSNWNGKVDWDAVAAAGVEFAFAKATEGVHFKDRTWPRNRAGMLALGERFVPGAYCYLRGDADITRQVELFLETVGDVSPLMIALDVERRDGVSRQATAEDARKWVTEFKNHTGGHPVLGYFPRWYWRETGEGDLSFFDTLWESHYVSGEGAPGTLYDRVPAAWWRGYGDESVSILQFSDCGKLPGFPEGLCDVNVYLGDRSQLRTLALGGTSTLVIPDGTPPLSAGSAGLPVSQLQRALNAAGRSPELMVDGDFGPLTEAAVKWLQGKAGIAKTGIYGEETEAALKSALKPPRRKRPLRKSA</sequence>
<dbReference type="PANTHER" id="PTHR34135">
    <property type="entry name" value="LYSOZYME"/>
    <property type="match status" value="1"/>
</dbReference>
<evidence type="ECO:0000256" key="3">
    <source>
        <dbReference type="ARBA" id="ARBA00023295"/>
    </source>
</evidence>
<dbReference type="Pfam" id="PF01471">
    <property type="entry name" value="PG_binding_1"/>
    <property type="match status" value="1"/>
</dbReference>
<dbReference type="AlphaFoldDB" id="A0A1G9P9A6"/>
<keyword evidence="2" id="KW-0378">Hydrolase</keyword>
<evidence type="ECO:0000256" key="1">
    <source>
        <dbReference type="ARBA" id="ARBA00010646"/>
    </source>
</evidence>
<dbReference type="Gene3D" id="3.20.20.80">
    <property type="entry name" value="Glycosidases"/>
    <property type="match status" value="1"/>
</dbReference>
<dbReference type="GO" id="GO:0016052">
    <property type="term" value="P:carbohydrate catabolic process"/>
    <property type="evidence" value="ECO:0007669"/>
    <property type="project" value="TreeGrafter"/>
</dbReference>
<accession>A0A1G9P9A6</accession>
<dbReference type="GO" id="GO:0009253">
    <property type="term" value="P:peptidoglycan catabolic process"/>
    <property type="evidence" value="ECO:0007669"/>
    <property type="project" value="InterPro"/>
</dbReference>
<comment type="similarity">
    <text evidence="1">Belongs to the glycosyl hydrolase 25 family.</text>
</comment>
<evidence type="ECO:0000259" key="4">
    <source>
        <dbReference type="Pfam" id="PF01471"/>
    </source>
</evidence>
<dbReference type="SMART" id="SM00641">
    <property type="entry name" value="Glyco_25"/>
    <property type="match status" value="1"/>
</dbReference>
<proteinExistence type="inferred from homology"/>
<gene>
    <name evidence="5" type="ORF">SAMN05421869_13368</name>
</gene>
<dbReference type="PROSITE" id="PS51904">
    <property type="entry name" value="GLYCOSYL_HYDROL_F25_2"/>
    <property type="match status" value="1"/>
</dbReference>
<evidence type="ECO:0000313" key="6">
    <source>
        <dbReference type="Proteomes" id="UP000199202"/>
    </source>
</evidence>
<dbReference type="GO" id="GO:0016998">
    <property type="term" value="P:cell wall macromolecule catabolic process"/>
    <property type="evidence" value="ECO:0007669"/>
    <property type="project" value="InterPro"/>
</dbReference>
<dbReference type="STRING" id="633440.SAMN05421869_13368"/>
<dbReference type="Proteomes" id="UP000199202">
    <property type="component" value="Unassembled WGS sequence"/>
</dbReference>
<dbReference type="GO" id="GO:0003796">
    <property type="term" value="F:lysozyme activity"/>
    <property type="evidence" value="ECO:0007669"/>
    <property type="project" value="InterPro"/>
</dbReference>
<dbReference type="Pfam" id="PF01183">
    <property type="entry name" value="Glyco_hydro_25"/>
    <property type="match status" value="1"/>
</dbReference>
<evidence type="ECO:0000256" key="2">
    <source>
        <dbReference type="ARBA" id="ARBA00022801"/>
    </source>
</evidence>
<keyword evidence="6" id="KW-1185">Reference proteome</keyword>
<dbReference type="SUPFAM" id="SSF51445">
    <property type="entry name" value="(Trans)glycosidases"/>
    <property type="match status" value="1"/>
</dbReference>
<feature type="domain" description="Peptidoglycan binding-like" evidence="4">
    <location>
        <begin position="243"/>
        <end position="297"/>
    </location>
</feature>
<name>A0A1G9P9A6_9ACTN</name>
<dbReference type="InterPro" id="IPR017853">
    <property type="entry name" value="GH"/>
</dbReference>
<dbReference type="CDD" id="cd00599">
    <property type="entry name" value="GH25_muramidase"/>
    <property type="match status" value="1"/>
</dbReference>
<dbReference type="OrthoDB" id="287365at2"/>
<keyword evidence="3" id="KW-0326">Glycosidase</keyword>
<dbReference type="InterPro" id="IPR002477">
    <property type="entry name" value="Peptidoglycan-bd-like"/>
</dbReference>
<dbReference type="PANTHER" id="PTHR34135:SF2">
    <property type="entry name" value="LYSOZYME"/>
    <property type="match status" value="1"/>
</dbReference>
<reference evidence="5 6" key="1">
    <citation type="submission" date="2016-10" db="EMBL/GenBank/DDBJ databases">
        <authorList>
            <person name="de Groot N.N."/>
        </authorList>
    </citation>
    <scope>NUCLEOTIDE SEQUENCE [LARGE SCALE GENOMIC DNA]</scope>
    <source>
        <strain evidence="5 6">CGMCC 4.6533</strain>
    </source>
</reference>
<dbReference type="EMBL" id="FNDJ01000033">
    <property type="protein sequence ID" value="SDL95091.1"/>
    <property type="molecule type" value="Genomic_DNA"/>
</dbReference>
<protein>
    <submittedName>
        <fullName evidence="5">Lysozyme</fullName>
    </submittedName>
</protein>